<comment type="caution">
    <text evidence="2">The sequence shown here is derived from an EMBL/GenBank/DDBJ whole genome shotgun (WGS) entry which is preliminary data.</text>
</comment>
<dbReference type="InterPro" id="IPR053147">
    <property type="entry name" value="Hsp_HslJ-like"/>
</dbReference>
<dbReference type="EMBL" id="NAPY01000020">
    <property type="protein sequence ID" value="MUL37332.1"/>
    <property type="molecule type" value="Genomic_DNA"/>
</dbReference>
<dbReference type="OrthoDB" id="459863at2"/>
<dbReference type="PANTHER" id="PTHR35535">
    <property type="entry name" value="HEAT SHOCK PROTEIN HSLJ"/>
    <property type="match status" value="1"/>
</dbReference>
<evidence type="ECO:0000313" key="3">
    <source>
        <dbReference type="Proteomes" id="UP000441797"/>
    </source>
</evidence>
<dbReference type="PANTHER" id="PTHR35535:SF1">
    <property type="entry name" value="HEAT SHOCK PROTEIN HSLJ"/>
    <property type="match status" value="1"/>
</dbReference>
<evidence type="ECO:0000313" key="2">
    <source>
        <dbReference type="EMBL" id="MUL37332.1"/>
    </source>
</evidence>
<dbReference type="InterPro" id="IPR038670">
    <property type="entry name" value="HslJ-like_sf"/>
</dbReference>
<proteinExistence type="predicted"/>
<dbReference type="InterPro" id="IPR005184">
    <property type="entry name" value="DUF306_Meta_HslJ"/>
</dbReference>
<name>A0A6N8FXI0_9CHRO</name>
<protein>
    <recommendedName>
        <fullName evidence="1">DUF306 domain-containing protein</fullName>
    </recommendedName>
</protein>
<dbReference type="Pfam" id="PF03724">
    <property type="entry name" value="META"/>
    <property type="match status" value="1"/>
</dbReference>
<dbReference type="Proteomes" id="UP000441797">
    <property type="component" value="Unassembled WGS sequence"/>
</dbReference>
<organism evidence="2 3">
    <name type="scientific">Gloeocapsopsis dulcis AAB1 = 1H9</name>
    <dbReference type="NCBI Taxonomy" id="1433147"/>
    <lineage>
        <taxon>Bacteria</taxon>
        <taxon>Bacillati</taxon>
        <taxon>Cyanobacteriota</taxon>
        <taxon>Cyanophyceae</taxon>
        <taxon>Oscillatoriophycideae</taxon>
        <taxon>Chroococcales</taxon>
        <taxon>Chroococcaceae</taxon>
        <taxon>Gloeocapsopsis</taxon>
        <taxon>Gloeocapsopsis dulcis</taxon>
    </lineage>
</organism>
<evidence type="ECO:0000259" key="1">
    <source>
        <dbReference type="Pfam" id="PF03724"/>
    </source>
</evidence>
<reference evidence="2 3" key="1">
    <citation type="journal article" date="2019" name="Front. Microbiol.">
        <title>Genomic Features for Desiccation Tolerance and Sugar Biosynthesis in the Extremophile Gloeocapsopsis sp. UTEX B3054.</title>
        <authorList>
            <person name="Urrejola C."/>
            <person name="Alcorta J."/>
            <person name="Salas L."/>
            <person name="Vasquez M."/>
            <person name="Polz M.F."/>
            <person name="Vicuna R."/>
            <person name="Diez B."/>
        </authorList>
    </citation>
    <scope>NUCLEOTIDE SEQUENCE [LARGE SCALE GENOMIC DNA]</scope>
    <source>
        <strain evidence="2 3">1H9</strain>
    </source>
</reference>
<accession>A0A6N8FXI0</accession>
<keyword evidence="3" id="KW-1185">Reference proteome</keyword>
<dbReference type="RefSeq" id="WP_105218716.1">
    <property type="nucleotide sequence ID" value="NZ_CAWNSU010000005.1"/>
</dbReference>
<dbReference type="Gene3D" id="2.40.128.270">
    <property type="match status" value="1"/>
</dbReference>
<sequence length="166" mass="18006">MQTRMVSQSHNSGAVSFILKITTVALLLSLPHTFSAHLPAMSSENFQSSVALNNSSWRLECWQHKGSAVVLVPQTEISLHFKGNQVNGFGGCNRFGGSFTGVGDQLSLGALDATQRGCNAAIDKQETQFFAVFQSVRRISSDASGRLVLFYVLDTNEGALYFAPMK</sequence>
<gene>
    <name evidence="2" type="ORF">BWI75_13545</name>
</gene>
<dbReference type="AlphaFoldDB" id="A0A6N8FXI0"/>
<feature type="domain" description="DUF306" evidence="1">
    <location>
        <begin position="51"/>
        <end position="149"/>
    </location>
</feature>